<keyword evidence="4" id="KW-1185">Reference proteome</keyword>
<organism evidence="3 4">
    <name type="scientific">Dactylosporangium matsuzakiense</name>
    <dbReference type="NCBI Taxonomy" id="53360"/>
    <lineage>
        <taxon>Bacteria</taxon>
        <taxon>Bacillati</taxon>
        <taxon>Actinomycetota</taxon>
        <taxon>Actinomycetes</taxon>
        <taxon>Micromonosporales</taxon>
        <taxon>Micromonosporaceae</taxon>
        <taxon>Dactylosporangium</taxon>
    </lineage>
</organism>
<dbReference type="EMBL" id="BSFP01000045">
    <property type="protein sequence ID" value="GLL04448.1"/>
    <property type="molecule type" value="Genomic_DNA"/>
</dbReference>
<evidence type="ECO:0000256" key="1">
    <source>
        <dbReference type="SAM" id="MobiDB-lite"/>
    </source>
</evidence>
<feature type="region of interest" description="Disordered" evidence="1">
    <location>
        <begin position="127"/>
        <end position="158"/>
    </location>
</feature>
<gene>
    <name evidence="3" type="ORF">GCM10017581_061950</name>
</gene>
<accession>A0A9W6KN21</accession>
<comment type="caution">
    <text evidence="3">The sequence shown here is derived from an EMBL/GenBank/DDBJ whole genome shotgun (WGS) entry which is preliminary data.</text>
</comment>
<sequence>MRHFAVAAVLAAAVTGPLVSTATIASAAAPAVTVTAAEHGKPAKPAKPVRSQFSAVGTVVAVDSGAGTITVAARAGTKDVKGTTVTIAVPATARITINGARKRLADLAAGYRVTVTGTRTGTAYTAARVQATKARPAPAPSPSGSATPEPGDDNTHAA</sequence>
<feature type="signal peptide" evidence="2">
    <location>
        <begin position="1"/>
        <end position="27"/>
    </location>
</feature>
<evidence type="ECO:0000313" key="4">
    <source>
        <dbReference type="Proteomes" id="UP001143480"/>
    </source>
</evidence>
<dbReference type="RefSeq" id="WP_261959464.1">
    <property type="nucleotide sequence ID" value="NZ_BAAAXA010000001.1"/>
</dbReference>
<dbReference type="Proteomes" id="UP001143480">
    <property type="component" value="Unassembled WGS sequence"/>
</dbReference>
<feature type="chain" id="PRO_5040932313" description="DUF5666 domain-containing protein" evidence="2">
    <location>
        <begin position="28"/>
        <end position="158"/>
    </location>
</feature>
<reference evidence="3" key="1">
    <citation type="journal article" date="2014" name="Int. J. Syst. Evol. Microbiol.">
        <title>Complete genome sequence of Corynebacterium casei LMG S-19264T (=DSM 44701T), isolated from a smear-ripened cheese.</title>
        <authorList>
            <consortium name="US DOE Joint Genome Institute (JGI-PGF)"/>
            <person name="Walter F."/>
            <person name="Albersmeier A."/>
            <person name="Kalinowski J."/>
            <person name="Ruckert C."/>
        </authorList>
    </citation>
    <scope>NUCLEOTIDE SEQUENCE</scope>
    <source>
        <strain evidence="3">VKM Ac-1321</strain>
    </source>
</reference>
<reference evidence="3" key="2">
    <citation type="submission" date="2023-01" db="EMBL/GenBank/DDBJ databases">
        <authorList>
            <person name="Sun Q."/>
            <person name="Evtushenko L."/>
        </authorList>
    </citation>
    <scope>NUCLEOTIDE SEQUENCE</scope>
    <source>
        <strain evidence="3">VKM Ac-1321</strain>
    </source>
</reference>
<name>A0A9W6KN21_9ACTN</name>
<protein>
    <recommendedName>
        <fullName evidence="5">DUF5666 domain-containing protein</fullName>
    </recommendedName>
</protein>
<evidence type="ECO:0008006" key="5">
    <source>
        <dbReference type="Google" id="ProtNLM"/>
    </source>
</evidence>
<keyword evidence="2" id="KW-0732">Signal</keyword>
<evidence type="ECO:0000256" key="2">
    <source>
        <dbReference type="SAM" id="SignalP"/>
    </source>
</evidence>
<proteinExistence type="predicted"/>
<evidence type="ECO:0000313" key="3">
    <source>
        <dbReference type="EMBL" id="GLL04448.1"/>
    </source>
</evidence>
<dbReference type="AlphaFoldDB" id="A0A9W6KN21"/>